<dbReference type="Pfam" id="PF05569">
    <property type="entry name" value="Peptidase_M56"/>
    <property type="match status" value="1"/>
</dbReference>
<dbReference type="RefSeq" id="WP_187482538.1">
    <property type="nucleotide sequence ID" value="NZ_CP060695.1"/>
</dbReference>
<keyword evidence="2" id="KW-0812">Transmembrane</keyword>
<reference evidence="4 5" key="1">
    <citation type="submission" date="2020-08" db="EMBL/GenBank/DDBJ databases">
        <title>Polaribacter sp. L12M9 isolated from gut of the Korean scallop.</title>
        <authorList>
            <person name="Jeong Y.S."/>
        </authorList>
    </citation>
    <scope>NUCLEOTIDE SEQUENCE [LARGE SCALE GENOMIC DNA]</scope>
    <source>
        <strain evidence="4 5">L12M9</strain>
    </source>
</reference>
<protein>
    <submittedName>
        <fullName evidence="4">M56 family metallopeptidase</fullName>
    </submittedName>
</protein>
<feature type="region of interest" description="Disordered" evidence="1">
    <location>
        <begin position="333"/>
        <end position="375"/>
    </location>
</feature>
<keyword evidence="2" id="KW-0472">Membrane</keyword>
<name>A0A7G9LAI7_9FLAO</name>
<dbReference type="AlphaFoldDB" id="A0A7G9LAI7"/>
<evidence type="ECO:0000256" key="1">
    <source>
        <dbReference type="SAM" id="MobiDB-lite"/>
    </source>
</evidence>
<keyword evidence="5" id="KW-1185">Reference proteome</keyword>
<gene>
    <name evidence="4" type="ORF">H9W90_00490</name>
</gene>
<feature type="transmembrane region" description="Helical" evidence="2">
    <location>
        <begin position="259"/>
        <end position="278"/>
    </location>
</feature>
<accession>A0A7G9LAI7</accession>
<evidence type="ECO:0000313" key="4">
    <source>
        <dbReference type="EMBL" id="QNM85636.1"/>
    </source>
</evidence>
<feature type="transmembrane region" description="Helical" evidence="2">
    <location>
        <begin position="34"/>
        <end position="56"/>
    </location>
</feature>
<dbReference type="CDD" id="cd07341">
    <property type="entry name" value="M56_BlaR1_MecR1_like"/>
    <property type="match status" value="1"/>
</dbReference>
<dbReference type="InterPro" id="IPR052173">
    <property type="entry name" value="Beta-lactam_resp_regulator"/>
</dbReference>
<feature type="transmembrane region" description="Helical" evidence="2">
    <location>
        <begin position="6"/>
        <end position="22"/>
    </location>
</feature>
<dbReference type="PANTHER" id="PTHR34978">
    <property type="entry name" value="POSSIBLE SENSOR-TRANSDUCER PROTEIN BLAR"/>
    <property type="match status" value="1"/>
</dbReference>
<feature type="transmembrane region" description="Helical" evidence="2">
    <location>
        <begin position="85"/>
        <end position="103"/>
    </location>
</feature>
<dbReference type="Proteomes" id="UP000515808">
    <property type="component" value="Chromosome"/>
</dbReference>
<keyword evidence="2" id="KW-1133">Transmembrane helix</keyword>
<dbReference type="InterPro" id="IPR008756">
    <property type="entry name" value="Peptidase_M56"/>
</dbReference>
<dbReference type="EMBL" id="CP060695">
    <property type="protein sequence ID" value="QNM85636.1"/>
    <property type="molecule type" value="Genomic_DNA"/>
</dbReference>
<sequence length="483" mass="56224">MITYIIKSTSCLALLLFFYHFILEKEKMHNFNRFYLLGSILFSFLVPFVTITVNTISANEALKVTTFTQANVQTEMNDSIGFSQFFILFYFTISVILAIRFGINLFKIIQKIRLNEKIKYKKATLILVDDKILPHTFWKAIFINKNDYKEGNIEEELFTHELTHVTQKHTLDVLLIEFLQIIFWINPLFIFIKKAIQLNHEFIADSKVINKHKNTFQYQHLLLNKAAWNNEYYLASNLNYSLTKKRLKMMTTKSSQTKVWFKKLAVIPLIIGFIFLFAERIEAQETSTKTALKEYNTLAKKYNKQPKDKRVIKLKDINRLEFLYKQLSETEKKNAEPFPECPPPPKTPSKKISITNKKDGKKVEFTPPPPPRPHLDQVISMAKKGAIFYFEKEQIDSDKAISLLKKNKNLSIHSESTNNSNYKVWISKTALDSATKNDNIKYYLDNKLISKEEMELISTDKIASVNVKKNKDGSGAVYITSKK</sequence>
<evidence type="ECO:0000259" key="3">
    <source>
        <dbReference type="Pfam" id="PF05569"/>
    </source>
</evidence>
<feature type="domain" description="Peptidase M56" evidence="3">
    <location>
        <begin position="157"/>
        <end position="249"/>
    </location>
</feature>
<dbReference type="PANTHER" id="PTHR34978:SF3">
    <property type="entry name" value="SLR0241 PROTEIN"/>
    <property type="match status" value="1"/>
</dbReference>
<dbReference type="KEGG" id="ppec:H9W90_00490"/>
<proteinExistence type="predicted"/>
<evidence type="ECO:0000256" key="2">
    <source>
        <dbReference type="SAM" id="Phobius"/>
    </source>
</evidence>
<organism evidence="4 5">
    <name type="scientific">Polaribacter pectinis</name>
    <dbReference type="NCBI Taxonomy" id="2738844"/>
    <lineage>
        <taxon>Bacteria</taxon>
        <taxon>Pseudomonadati</taxon>
        <taxon>Bacteroidota</taxon>
        <taxon>Flavobacteriia</taxon>
        <taxon>Flavobacteriales</taxon>
        <taxon>Flavobacteriaceae</taxon>
    </lineage>
</organism>
<evidence type="ECO:0000313" key="5">
    <source>
        <dbReference type="Proteomes" id="UP000515808"/>
    </source>
</evidence>